<dbReference type="Gene3D" id="3.30.565.10">
    <property type="entry name" value="Histidine kinase-like ATPase, C-terminal domain"/>
    <property type="match status" value="1"/>
</dbReference>
<evidence type="ECO:0000313" key="12">
    <source>
        <dbReference type="EMBL" id="MEG3438663.1"/>
    </source>
</evidence>
<dbReference type="NCBIfam" id="TIGR00229">
    <property type="entry name" value="sensory_box"/>
    <property type="match status" value="1"/>
</dbReference>
<dbReference type="InterPro" id="IPR007891">
    <property type="entry name" value="CHASE3"/>
</dbReference>
<evidence type="ECO:0000256" key="5">
    <source>
        <dbReference type="ARBA" id="ARBA00022777"/>
    </source>
</evidence>
<dbReference type="InterPro" id="IPR003661">
    <property type="entry name" value="HisK_dim/P_dom"/>
</dbReference>
<keyword evidence="9" id="KW-0812">Transmembrane</keyword>
<dbReference type="InterPro" id="IPR003594">
    <property type="entry name" value="HATPase_dom"/>
</dbReference>
<dbReference type="Gene3D" id="3.30.450.20">
    <property type="entry name" value="PAS domain"/>
    <property type="match status" value="1"/>
</dbReference>
<evidence type="ECO:0000313" key="13">
    <source>
        <dbReference type="Proteomes" id="UP001328733"/>
    </source>
</evidence>
<dbReference type="Pfam" id="PF02518">
    <property type="entry name" value="HATPase_c"/>
    <property type="match status" value="1"/>
</dbReference>
<evidence type="ECO:0000256" key="6">
    <source>
        <dbReference type="ARBA" id="ARBA00023012"/>
    </source>
</evidence>
<evidence type="ECO:0000256" key="4">
    <source>
        <dbReference type="ARBA" id="ARBA00022679"/>
    </source>
</evidence>
<dbReference type="GO" id="GO:0007234">
    <property type="term" value="P:osmosensory signaling via phosphorelay pathway"/>
    <property type="evidence" value="ECO:0007669"/>
    <property type="project" value="TreeGrafter"/>
</dbReference>
<dbReference type="CDD" id="cd00130">
    <property type="entry name" value="PAS"/>
    <property type="match status" value="1"/>
</dbReference>
<keyword evidence="7 9" id="KW-0472">Membrane</keyword>
<dbReference type="PANTHER" id="PTHR42878:SF15">
    <property type="entry name" value="BACTERIOPHYTOCHROME"/>
    <property type="match status" value="1"/>
</dbReference>
<dbReference type="InterPro" id="IPR050351">
    <property type="entry name" value="BphY/WalK/GraS-like"/>
</dbReference>
<feature type="domain" description="PAS" evidence="11">
    <location>
        <begin position="234"/>
        <end position="288"/>
    </location>
</feature>
<dbReference type="Pfam" id="PF05227">
    <property type="entry name" value="CHASE3"/>
    <property type="match status" value="1"/>
</dbReference>
<dbReference type="PROSITE" id="PS50109">
    <property type="entry name" value="HIS_KIN"/>
    <property type="match status" value="1"/>
</dbReference>
<dbReference type="PROSITE" id="PS50112">
    <property type="entry name" value="PAS"/>
    <property type="match status" value="1"/>
</dbReference>
<feature type="transmembrane region" description="Helical" evidence="9">
    <location>
        <begin position="194"/>
        <end position="217"/>
    </location>
</feature>
<evidence type="ECO:0000256" key="2">
    <source>
        <dbReference type="ARBA" id="ARBA00012438"/>
    </source>
</evidence>
<dbReference type="EC" id="2.7.13.3" evidence="2"/>
<dbReference type="PRINTS" id="PR00344">
    <property type="entry name" value="BCTRLSENSOR"/>
</dbReference>
<dbReference type="InterPro" id="IPR000014">
    <property type="entry name" value="PAS"/>
</dbReference>
<dbReference type="SMART" id="SM00388">
    <property type="entry name" value="HisKA"/>
    <property type="match status" value="1"/>
</dbReference>
<dbReference type="CDD" id="cd19410">
    <property type="entry name" value="HK9-like_sensor"/>
    <property type="match status" value="1"/>
</dbReference>
<dbReference type="InterPro" id="IPR005467">
    <property type="entry name" value="His_kinase_dom"/>
</dbReference>
<keyword evidence="4" id="KW-0808">Transferase</keyword>
<dbReference type="SUPFAM" id="SSF47384">
    <property type="entry name" value="Homodimeric domain of signal transducing histidine kinase"/>
    <property type="match status" value="1"/>
</dbReference>
<dbReference type="EMBL" id="JBAFSM010000032">
    <property type="protein sequence ID" value="MEG3438663.1"/>
    <property type="molecule type" value="Genomic_DNA"/>
</dbReference>
<keyword evidence="5" id="KW-0418">Kinase</keyword>
<dbReference type="InterPro" id="IPR035965">
    <property type="entry name" value="PAS-like_dom_sf"/>
</dbReference>
<proteinExistence type="predicted"/>
<dbReference type="GO" id="GO:0000156">
    <property type="term" value="F:phosphorelay response regulator activity"/>
    <property type="evidence" value="ECO:0007669"/>
    <property type="project" value="TreeGrafter"/>
</dbReference>
<keyword evidence="6" id="KW-0902">Two-component regulatory system</keyword>
<accession>A0AAW9QXZ9</accession>
<comment type="catalytic activity">
    <reaction evidence="1">
        <text>ATP + protein L-histidine = ADP + protein N-phospho-L-histidine.</text>
        <dbReference type="EC" id="2.7.13.3"/>
    </reaction>
</comment>
<dbReference type="GO" id="GO:0030295">
    <property type="term" value="F:protein kinase activator activity"/>
    <property type="evidence" value="ECO:0007669"/>
    <property type="project" value="TreeGrafter"/>
</dbReference>
<evidence type="ECO:0000259" key="11">
    <source>
        <dbReference type="PROSITE" id="PS50112"/>
    </source>
</evidence>
<keyword evidence="13" id="KW-1185">Reference proteome</keyword>
<dbReference type="GO" id="GO:0000155">
    <property type="term" value="F:phosphorelay sensor kinase activity"/>
    <property type="evidence" value="ECO:0007669"/>
    <property type="project" value="InterPro"/>
</dbReference>
<evidence type="ECO:0000259" key="10">
    <source>
        <dbReference type="PROSITE" id="PS50109"/>
    </source>
</evidence>
<dbReference type="Pfam" id="PF13426">
    <property type="entry name" value="PAS_9"/>
    <property type="match status" value="1"/>
</dbReference>
<evidence type="ECO:0000256" key="8">
    <source>
        <dbReference type="SAM" id="Coils"/>
    </source>
</evidence>
<keyword evidence="8" id="KW-0175">Coiled coil</keyword>
<keyword evidence="3" id="KW-0597">Phosphoprotein</keyword>
<sequence>MSTSLSFWKWNSRWSRLPVQYRGAIVIAIPAFCLAGTLGAWVWSLQAKFEARARIDRSEKVLMQSEQLLKTLIDAETGIRGYDLTRKKNFLEPYYQAIGTLPDALARLEESVRGNEGQTREIELIKRKIEGEIAILRSRLRAIEENAIDARNHQLLDRGKERMDSIRRSIAELQASERDVLEIRQRHSRTVQEIITSLQWLTAWVSAIAYLGAVYLFNQLNRELQEREKQLSESTTLIDAITTNVVDGVVTLDRAGRIETFNRAAARMFGYKPSEAIGENLAKLLTEPVLSGKEREEQICYLGEYLLHLDRAWQTVGYHKSGKAFPIEISLSDIRLDRLSIAIVRDISETEAARNKLEERARELTRLSTTLTAVNIALEKQNQELDKFAYVVSHDLKAPLRAIASLSEWIEEDLGDRLPAENRRQMDLLRGRVNRLEALINGLLDYSRLGKTPTEIEMMDVERSLREIVGFLNVPETFTVTIVPPMPIGQTKKIPLEQVFLHLIDNAIKHHDRSDGHVRIAAVERERFYLFSVSDDGPGISAAFHEKIFAIFQTLLPRDVKESTGIGLSLAKKIVELEGGKIWVDSREGEGATFYFTWPKTVSGMSAT</sequence>
<feature type="domain" description="Histidine kinase" evidence="10">
    <location>
        <begin position="391"/>
        <end position="602"/>
    </location>
</feature>
<feature type="coiled-coil region" evidence="8">
    <location>
        <begin position="126"/>
        <end position="176"/>
    </location>
</feature>
<reference evidence="12 13" key="1">
    <citation type="submission" date="2024-01" db="EMBL/GenBank/DDBJ databases">
        <title>Genomic insights into the taxonomy and metabolism of the cyanobacterium Pannus brasiliensis CCIBt3594.</title>
        <authorList>
            <person name="Machado M."/>
            <person name="Botero N.B."/>
            <person name="Andreote A.P.D."/>
            <person name="Feitosa A.M.T."/>
            <person name="Popin R."/>
            <person name="Sivonen K."/>
            <person name="Fiore M.F."/>
        </authorList>
    </citation>
    <scope>NUCLEOTIDE SEQUENCE [LARGE SCALE GENOMIC DNA]</scope>
    <source>
        <strain evidence="12 13">CCIBt3594</strain>
    </source>
</reference>
<dbReference type="PANTHER" id="PTHR42878">
    <property type="entry name" value="TWO-COMPONENT HISTIDINE KINASE"/>
    <property type="match status" value="1"/>
</dbReference>
<protein>
    <recommendedName>
        <fullName evidence="2">histidine kinase</fullName>
        <ecNumber evidence="2">2.7.13.3</ecNumber>
    </recommendedName>
</protein>
<dbReference type="SUPFAM" id="SSF55785">
    <property type="entry name" value="PYP-like sensor domain (PAS domain)"/>
    <property type="match status" value="1"/>
</dbReference>
<dbReference type="GO" id="GO:0016020">
    <property type="term" value="C:membrane"/>
    <property type="evidence" value="ECO:0007669"/>
    <property type="project" value="UniProtKB-SubCell"/>
</dbReference>
<evidence type="ECO:0000256" key="7">
    <source>
        <dbReference type="ARBA" id="ARBA00023136"/>
    </source>
</evidence>
<comment type="caution">
    <text evidence="12">The sequence shown here is derived from an EMBL/GenBank/DDBJ whole genome shotgun (WGS) entry which is preliminary data.</text>
</comment>
<evidence type="ECO:0000256" key="9">
    <source>
        <dbReference type="SAM" id="Phobius"/>
    </source>
</evidence>
<name>A0AAW9QXZ9_9CHRO</name>
<gene>
    <name evidence="12" type="ORF">V0288_16135</name>
</gene>
<evidence type="ECO:0000256" key="1">
    <source>
        <dbReference type="ARBA" id="ARBA00000085"/>
    </source>
</evidence>
<dbReference type="Pfam" id="PF00512">
    <property type="entry name" value="HisKA"/>
    <property type="match status" value="1"/>
</dbReference>
<dbReference type="InterPro" id="IPR036890">
    <property type="entry name" value="HATPase_C_sf"/>
</dbReference>
<organism evidence="12 13">
    <name type="scientific">Pannus brasiliensis CCIBt3594</name>
    <dbReference type="NCBI Taxonomy" id="1427578"/>
    <lineage>
        <taxon>Bacteria</taxon>
        <taxon>Bacillati</taxon>
        <taxon>Cyanobacteriota</taxon>
        <taxon>Cyanophyceae</taxon>
        <taxon>Oscillatoriophycideae</taxon>
        <taxon>Chroococcales</taxon>
        <taxon>Microcystaceae</taxon>
        <taxon>Pannus</taxon>
    </lineage>
</organism>
<dbReference type="CDD" id="cd00082">
    <property type="entry name" value="HisKA"/>
    <property type="match status" value="1"/>
</dbReference>
<dbReference type="InterPro" id="IPR004358">
    <property type="entry name" value="Sig_transdc_His_kin-like_C"/>
</dbReference>
<dbReference type="SMART" id="SM00091">
    <property type="entry name" value="PAS"/>
    <property type="match status" value="1"/>
</dbReference>
<dbReference type="InterPro" id="IPR036097">
    <property type="entry name" value="HisK_dim/P_sf"/>
</dbReference>
<dbReference type="SMART" id="SM00387">
    <property type="entry name" value="HATPase_c"/>
    <property type="match status" value="1"/>
</dbReference>
<feature type="transmembrane region" description="Helical" evidence="9">
    <location>
        <begin position="20"/>
        <end position="44"/>
    </location>
</feature>
<dbReference type="SUPFAM" id="SSF55874">
    <property type="entry name" value="ATPase domain of HSP90 chaperone/DNA topoisomerase II/histidine kinase"/>
    <property type="match status" value="1"/>
</dbReference>
<dbReference type="Proteomes" id="UP001328733">
    <property type="component" value="Unassembled WGS sequence"/>
</dbReference>
<dbReference type="Gene3D" id="1.10.287.130">
    <property type="match status" value="1"/>
</dbReference>
<evidence type="ECO:0000256" key="3">
    <source>
        <dbReference type="ARBA" id="ARBA00022553"/>
    </source>
</evidence>
<dbReference type="RefSeq" id="WP_332866146.1">
    <property type="nucleotide sequence ID" value="NZ_JBAFSM010000032.1"/>
</dbReference>
<keyword evidence="9" id="KW-1133">Transmembrane helix</keyword>
<dbReference type="AlphaFoldDB" id="A0AAW9QXZ9"/>